<keyword evidence="1" id="KW-0732">Signal</keyword>
<dbReference type="Proteomes" id="UP000324222">
    <property type="component" value="Unassembled WGS sequence"/>
</dbReference>
<keyword evidence="3" id="KW-1185">Reference proteome</keyword>
<reference evidence="2 3" key="1">
    <citation type="submission" date="2019-05" db="EMBL/GenBank/DDBJ databases">
        <title>Another draft genome of Portunus trituberculatus and its Hox gene families provides insights of decapod evolution.</title>
        <authorList>
            <person name="Jeong J.-H."/>
            <person name="Song I."/>
            <person name="Kim S."/>
            <person name="Choi T."/>
            <person name="Kim D."/>
            <person name="Ryu S."/>
            <person name="Kim W."/>
        </authorList>
    </citation>
    <scope>NUCLEOTIDE SEQUENCE [LARGE SCALE GENOMIC DNA]</scope>
    <source>
        <tissue evidence="2">Muscle</tissue>
    </source>
</reference>
<comment type="caution">
    <text evidence="2">The sequence shown here is derived from an EMBL/GenBank/DDBJ whole genome shotgun (WGS) entry which is preliminary data.</text>
</comment>
<evidence type="ECO:0000313" key="3">
    <source>
        <dbReference type="Proteomes" id="UP000324222"/>
    </source>
</evidence>
<protein>
    <recommendedName>
        <fullName evidence="4">Secreted protein</fullName>
    </recommendedName>
</protein>
<evidence type="ECO:0008006" key="4">
    <source>
        <dbReference type="Google" id="ProtNLM"/>
    </source>
</evidence>
<feature type="signal peptide" evidence="1">
    <location>
        <begin position="1"/>
        <end position="25"/>
    </location>
</feature>
<feature type="chain" id="PRO_5022939675" description="Secreted protein" evidence="1">
    <location>
        <begin position="26"/>
        <end position="85"/>
    </location>
</feature>
<accession>A0A5B7KHE6</accession>
<sequence length="85" mass="9627">MEKRGCNKSLLAVFLLLRRFSLCDGEVLVTGGGLAASAPAVWFLAIGRDHFLTLPPLQTQPSMWDFLLRYSGHLRGGLRRHLQYW</sequence>
<dbReference type="AlphaFoldDB" id="A0A5B7KHE6"/>
<gene>
    <name evidence="2" type="ORF">E2C01_102473</name>
</gene>
<organism evidence="2 3">
    <name type="scientific">Portunus trituberculatus</name>
    <name type="common">Swimming crab</name>
    <name type="synonym">Neptunus trituberculatus</name>
    <dbReference type="NCBI Taxonomy" id="210409"/>
    <lineage>
        <taxon>Eukaryota</taxon>
        <taxon>Metazoa</taxon>
        <taxon>Ecdysozoa</taxon>
        <taxon>Arthropoda</taxon>
        <taxon>Crustacea</taxon>
        <taxon>Multicrustacea</taxon>
        <taxon>Malacostraca</taxon>
        <taxon>Eumalacostraca</taxon>
        <taxon>Eucarida</taxon>
        <taxon>Decapoda</taxon>
        <taxon>Pleocyemata</taxon>
        <taxon>Brachyura</taxon>
        <taxon>Eubrachyura</taxon>
        <taxon>Portunoidea</taxon>
        <taxon>Portunidae</taxon>
        <taxon>Portuninae</taxon>
        <taxon>Portunus</taxon>
    </lineage>
</organism>
<dbReference type="EMBL" id="VSRR010152316">
    <property type="protein sequence ID" value="MPD06650.1"/>
    <property type="molecule type" value="Genomic_DNA"/>
</dbReference>
<evidence type="ECO:0000313" key="2">
    <source>
        <dbReference type="EMBL" id="MPD06650.1"/>
    </source>
</evidence>
<proteinExistence type="predicted"/>
<evidence type="ECO:0000256" key="1">
    <source>
        <dbReference type="SAM" id="SignalP"/>
    </source>
</evidence>
<name>A0A5B7KHE6_PORTR</name>